<keyword evidence="2" id="KW-1185">Reference proteome</keyword>
<accession>A0ACB9ZVM4</accession>
<name>A0ACB9ZVM4_CATRO</name>
<reference evidence="2" key="1">
    <citation type="journal article" date="2023" name="Nat. Plants">
        <title>Single-cell RNA sequencing provides a high-resolution roadmap for understanding the multicellular compartmentation of specialized metabolism.</title>
        <authorList>
            <person name="Sun S."/>
            <person name="Shen X."/>
            <person name="Li Y."/>
            <person name="Li Y."/>
            <person name="Wang S."/>
            <person name="Li R."/>
            <person name="Zhang H."/>
            <person name="Shen G."/>
            <person name="Guo B."/>
            <person name="Wei J."/>
            <person name="Xu J."/>
            <person name="St-Pierre B."/>
            <person name="Chen S."/>
            <person name="Sun C."/>
        </authorList>
    </citation>
    <scope>NUCLEOTIDE SEQUENCE [LARGE SCALE GENOMIC DNA]</scope>
</reference>
<dbReference type="Proteomes" id="UP001060085">
    <property type="component" value="Linkage Group LG08"/>
</dbReference>
<dbReference type="EMBL" id="CM044708">
    <property type="protein sequence ID" value="KAI5650876.1"/>
    <property type="molecule type" value="Genomic_DNA"/>
</dbReference>
<evidence type="ECO:0000313" key="2">
    <source>
        <dbReference type="Proteomes" id="UP001060085"/>
    </source>
</evidence>
<evidence type="ECO:0000313" key="1">
    <source>
        <dbReference type="EMBL" id="KAI5650876.1"/>
    </source>
</evidence>
<organism evidence="1 2">
    <name type="scientific">Catharanthus roseus</name>
    <name type="common">Madagascar periwinkle</name>
    <name type="synonym">Vinca rosea</name>
    <dbReference type="NCBI Taxonomy" id="4058"/>
    <lineage>
        <taxon>Eukaryota</taxon>
        <taxon>Viridiplantae</taxon>
        <taxon>Streptophyta</taxon>
        <taxon>Embryophyta</taxon>
        <taxon>Tracheophyta</taxon>
        <taxon>Spermatophyta</taxon>
        <taxon>Magnoliopsida</taxon>
        <taxon>eudicotyledons</taxon>
        <taxon>Gunneridae</taxon>
        <taxon>Pentapetalae</taxon>
        <taxon>asterids</taxon>
        <taxon>lamiids</taxon>
        <taxon>Gentianales</taxon>
        <taxon>Apocynaceae</taxon>
        <taxon>Rauvolfioideae</taxon>
        <taxon>Vinceae</taxon>
        <taxon>Catharanthinae</taxon>
        <taxon>Catharanthus</taxon>
    </lineage>
</organism>
<sequence>MGVISYDMEIKSSLSAAKLFKAFVLDVDTLINKALPNVIKSVEILQGDGGAGTIKLVHFGEGGPVPSVKHHVEELDKDNMSYKYSIVDGEALMPGLQSISYVIKIEPSGHGSVCKHNTTFHFKAGSNINEDEIKAGKEKAAEMIKAVEAYVQANPDY</sequence>
<gene>
    <name evidence="1" type="ORF">M9H77_36881</name>
</gene>
<comment type="caution">
    <text evidence="1">The sequence shown here is derived from an EMBL/GenBank/DDBJ whole genome shotgun (WGS) entry which is preliminary data.</text>
</comment>
<proteinExistence type="predicted"/>
<protein>
    <submittedName>
        <fullName evidence="1">Uncharacterized protein</fullName>
    </submittedName>
</protein>